<evidence type="ECO:0000259" key="1">
    <source>
        <dbReference type="Pfam" id="PF13304"/>
    </source>
</evidence>
<protein>
    <submittedName>
        <fullName evidence="2">AAA family ATPase</fullName>
    </submittedName>
</protein>
<sequence length="525" mass="58662">MSTTFRLDLLVSVSADFGLSELAERTASGERLFWVKRLNTLLDSMTHSSTEMRRVLCIPLIEQDRNRSQLTVDPEFIERIRTNYYETLPEDRQLAVVMSHVSGQSHGGKDAEQISGFCRWLLSLTNVPPVAEVSAFRQISSGDSANFSGSGLIRRLAELENPPSHDVYEQNIARFEGINRFVQSVIGDDSARIRVTSGQDDILVVTTDRVLPLASLGTGIHEVVILALAATLLSKHLICMEEPEIHMHPVMQRRLLTYLAETDNRYLIATHSAALLDQSLGSISHIKMSRNGSRLTASATSQDVSHLVSDLGYRASDIVQANSVLWVEGPSDRNYLRFWLTVVDPDLIEGVHYSIMFYGGALLSHLTAEDAGVKDFIALRKLNRNSVILIDSDRTSEEKEVNATKKRVRREFNDDNSAGFAWVTWGYTIENYVPRHLMEAAIKSVHPRTKYTFRAGRFANPLASARFSNKTFSPDKTAISAAVVENWLPADPLPDTLLTDVRRLSKVIRAANGIDPKVFVGRPRK</sequence>
<dbReference type="Proteomes" id="UP001262835">
    <property type="component" value="Unassembled WGS sequence"/>
</dbReference>
<name>A0ABU3GHP3_9MICO</name>
<dbReference type="InterPro" id="IPR051396">
    <property type="entry name" value="Bact_Antivir_Def_Nuclease"/>
</dbReference>
<evidence type="ECO:0000313" key="3">
    <source>
        <dbReference type="Proteomes" id="UP001262835"/>
    </source>
</evidence>
<feature type="domain" description="ATPase AAA-type core" evidence="1">
    <location>
        <begin position="202"/>
        <end position="277"/>
    </location>
</feature>
<comment type="caution">
    <text evidence="2">The sequence shown here is derived from an EMBL/GenBank/DDBJ whole genome shotgun (WGS) entry which is preliminary data.</text>
</comment>
<dbReference type="InterPro" id="IPR027417">
    <property type="entry name" value="P-loop_NTPase"/>
</dbReference>
<dbReference type="EMBL" id="JAUZVT010000001">
    <property type="protein sequence ID" value="MDT3330220.1"/>
    <property type="molecule type" value="Genomic_DNA"/>
</dbReference>
<dbReference type="PANTHER" id="PTHR43581">
    <property type="entry name" value="ATP/GTP PHOSPHATASE"/>
    <property type="match status" value="1"/>
</dbReference>
<dbReference type="Pfam" id="PF13304">
    <property type="entry name" value="AAA_21"/>
    <property type="match status" value="1"/>
</dbReference>
<evidence type="ECO:0000313" key="2">
    <source>
        <dbReference type="EMBL" id="MDT3330220.1"/>
    </source>
</evidence>
<dbReference type="InterPro" id="IPR003959">
    <property type="entry name" value="ATPase_AAA_core"/>
</dbReference>
<reference evidence="2 3" key="1">
    <citation type="submission" date="2023-08" db="EMBL/GenBank/DDBJ databases">
        <title>Microbacterium aquilitoris sp. nov. and Microbacterium gwkjibeachense sp. nov., isolated from beach.</title>
        <authorList>
            <person name="Lee S.D."/>
            <person name="Yang H."/>
            <person name="Kim I."/>
        </authorList>
    </citation>
    <scope>NUCLEOTIDE SEQUENCE [LARGE SCALE GENOMIC DNA]</scope>
    <source>
        <strain evidence="2 3">KSW-18</strain>
    </source>
</reference>
<dbReference type="Gene3D" id="3.40.50.300">
    <property type="entry name" value="P-loop containing nucleotide triphosphate hydrolases"/>
    <property type="match status" value="1"/>
</dbReference>
<dbReference type="PANTHER" id="PTHR43581:SF2">
    <property type="entry name" value="EXCINUCLEASE ATPASE SUBUNIT"/>
    <property type="match status" value="1"/>
</dbReference>
<gene>
    <name evidence="2" type="ORF">Q9S78_06025</name>
</gene>
<dbReference type="RefSeq" id="WP_311869446.1">
    <property type="nucleotide sequence ID" value="NZ_JAUZVT010000001.1"/>
</dbReference>
<keyword evidence="3" id="KW-1185">Reference proteome</keyword>
<organism evidence="2 3">
    <name type="scientific">Microbacterium aquilitoris</name>
    <dbReference type="NCBI Taxonomy" id="3067307"/>
    <lineage>
        <taxon>Bacteria</taxon>
        <taxon>Bacillati</taxon>
        <taxon>Actinomycetota</taxon>
        <taxon>Actinomycetes</taxon>
        <taxon>Micrococcales</taxon>
        <taxon>Microbacteriaceae</taxon>
        <taxon>Microbacterium</taxon>
    </lineage>
</organism>
<proteinExistence type="predicted"/>
<dbReference type="SUPFAM" id="SSF52540">
    <property type="entry name" value="P-loop containing nucleoside triphosphate hydrolases"/>
    <property type="match status" value="1"/>
</dbReference>
<accession>A0ABU3GHP3</accession>